<evidence type="ECO:0000313" key="2">
    <source>
        <dbReference type="Proteomes" id="UP000001508"/>
    </source>
</evidence>
<keyword evidence="2" id="KW-1185">Reference proteome</keyword>
<dbReference type="Proteomes" id="UP000001508">
    <property type="component" value="Chromosome"/>
</dbReference>
<organism evidence="1 2">
    <name type="scientific">Desulfurivibrio alkaliphilus (strain DSM 19089 / UNIQEM U267 / AHT2)</name>
    <dbReference type="NCBI Taxonomy" id="589865"/>
    <lineage>
        <taxon>Bacteria</taxon>
        <taxon>Pseudomonadati</taxon>
        <taxon>Thermodesulfobacteriota</taxon>
        <taxon>Desulfobulbia</taxon>
        <taxon>Desulfobulbales</taxon>
        <taxon>Desulfobulbaceae</taxon>
        <taxon>Desulfurivibrio</taxon>
    </lineage>
</organism>
<gene>
    <name evidence="1" type="ordered locus">DaAHT2_0988</name>
</gene>
<protein>
    <submittedName>
        <fullName evidence="1">Nickel transport complex, NikM subunit, transmembrane</fullName>
    </submittedName>
</protein>
<dbReference type="AlphaFoldDB" id="D6Z2B6"/>
<name>D6Z2B6_DESAT</name>
<reference evidence="2" key="1">
    <citation type="submission" date="2010-02" db="EMBL/GenBank/DDBJ databases">
        <title>Complete sequence of Desulfurivibrio alkaliphilus AHT2.</title>
        <authorList>
            <consortium name="US DOE Joint Genome Institute"/>
            <person name="Pitluck S."/>
            <person name="Chertkov O."/>
            <person name="Detter J.C."/>
            <person name="Han C."/>
            <person name="Tapia R."/>
            <person name="Larimer F."/>
            <person name="Land M."/>
            <person name="Hauser L."/>
            <person name="Kyrpides N."/>
            <person name="Mikhailova N."/>
            <person name="Sorokin D.Y."/>
            <person name="Muyzer G."/>
            <person name="Woyke T."/>
        </authorList>
    </citation>
    <scope>NUCLEOTIDE SEQUENCE [LARGE SCALE GENOMIC DNA]</scope>
    <source>
        <strain evidence="2">DSM 19089 / UNIQEM U267 / AHT2</strain>
    </source>
</reference>
<evidence type="ECO:0000313" key="1">
    <source>
        <dbReference type="EMBL" id="ADH85691.1"/>
    </source>
</evidence>
<dbReference type="EMBL" id="CP001940">
    <property type="protein sequence ID" value="ADH85691.1"/>
    <property type="molecule type" value="Genomic_DNA"/>
</dbReference>
<sequence length="250" mass="27819">MRLLSKTLAVMTLVVVVGTFSTVEAHEIKLYLEQKAKVNEPVRIEFALGHFPDIFDHEHPFFQQVGASKLVVLDQNGAVFPLDYQRQDDRYVAEFTPKREGVYWVVNHVTRGVVDRSGSNPPAGMQLRYYDAKAPLVVGGGRPPQAWPTFLHVGVQSTANMPARVGDTFSGQVTYRGEKVADQAVMLVSPSERARELVTDANGRVEATLNEPGTWLIKTTMVDPQRSGVYGGAAYDRVRYNSSMYLEISE</sequence>
<dbReference type="KEGG" id="dak:DaAHT2_0988"/>
<proteinExistence type="predicted"/>
<keyword evidence="1" id="KW-0812">Transmembrane</keyword>
<dbReference type="eggNOG" id="COG5266">
    <property type="taxonomic scope" value="Bacteria"/>
</dbReference>
<dbReference type="InterPro" id="IPR019613">
    <property type="entry name" value="DUF4198"/>
</dbReference>
<dbReference type="OrthoDB" id="1148550at2"/>
<keyword evidence="1" id="KW-0472">Membrane</keyword>
<dbReference type="STRING" id="589865.DaAHT2_0988"/>
<dbReference type="Pfam" id="PF10670">
    <property type="entry name" value="DUF4198"/>
    <property type="match status" value="1"/>
</dbReference>
<dbReference type="RefSeq" id="WP_013163221.1">
    <property type="nucleotide sequence ID" value="NC_014216.1"/>
</dbReference>
<dbReference type="InParanoid" id="D6Z2B6"/>
<dbReference type="HOGENOM" id="CLU_1110020_0_0_7"/>
<accession>D6Z2B6</accession>